<dbReference type="EMBL" id="SDKC01000002">
    <property type="protein sequence ID" value="RXS72638.1"/>
    <property type="molecule type" value="Genomic_DNA"/>
</dbReference>
<name>A0A4Q1RDB3_9FIRM</name>
<protein>
    <submittedName>
        <fullName evidence="1">Uncharacterized protein</fullName>
    </submittedName>
</protein>
<accession>A0A4Q1RDB3</accession>
<gene>
    <name evidence="1" type="ORF">ETP43_16810</name>
</gene>
<reference evidence="1 2" key="1">
    <citation type="submission" date="2019-01" db="EMBL/GenBank/DDBJ databases">
        <title>Blautia sp. nov. KGMB01111 isolated human feces.</title>
        <authorList>
            <person name="Park J.-E."/>
            <person name="Kim J.-S."/>
            <person name="Park S.-H."/>
        </authorList>
    </citation>
    <scope>NUCLEOTIDE SEQUENCE [LARGE SCALE GENOMIC DNA]</scope>
    <source>
        <strain evidence="1 2">KGMB01111</strain>
    </source>
</reference>
<evidence type="ECO:0000313" key="1">
    <source>
        <dbReference type="EMBL" id="RXS72638.1"/>
    </source>
</evidence>
<sequence length="160" mass="18351">MPKKEKFEAAKEVIRYAFSTLLEWSPEEAIHHVTKQLLCDLKLFPFIDNYYIFPDDLVRDMDYDYIVSLAYGIPVDYKFQLLKHQALIASGVEKSYKKELFSGPMGATRAAYLLMEMISTTISISDVSCQKFGGGGHILKIYMPSFQTLPRSIKCCQKQD</sequence>
<proteinExistence type="predicted"/>
<dbReference type="Proteomes" id="UP000290106">
    <property type="component" value="Unassembled WGS sequence"/>
</dbReference>
<comment type="caution">
    <text evidence="1">The sequence shown here is derived from an EMBL/GenBank/DDBJ whole genome shotgun (WGS) entry which is preliminary data.</text>
</comment>
<dbReference type="AlphaFoldDB" id="A0A4Q1RDB3"/>
<keyword evidence="2" id="KW-1185">Reference proteome</keyword>
<evidence type="ECO:0000313" key="2">
    <source>
        <dbReference type="Proteomes" id="UP000290106"/>
    </source>
</evidence>
<organism evidence="1 2">
    <name type="scientific">Blautia faecicola</name>
    <dbReference type="NCBI Taxonomy" id="2509240"/>
    <lineage>
        <taxon>Bacteria</taxon>
        <taxon>Bacillati</taxon>
        <taxon>Bacillota</taxon>
        <taxon>Clostridia</taxon>
        <taxon>Lachnospirales</taxon>
        <taxon>Lachnospiraceae</taxon>
        <taxon>Blautia</taxon>
    </lineage>
</organism>